<evidence type="ECO:0000259" key="1">
    <source>
        <dbReference type="Pfam" id="PF10263"/>
    </source>
</evidence>
<comment type="caution">
    <text evidence="2">The sequence shown here is derived from an EMBL/GenBank/DDBJ whole genome shotgun (WGS) entry which is preliminary data.</text>
</comment>
<evidence type="ECO:0000313" key="3">
    <source>
        <dbReference type="Proteomes" id="UP000068016"/>
    </source>
</evidence>
<evidence type="ECO:0000313" key="2">
    <source>
        <dbReference type="EMBL" id="KWN06417.1"/>
    </source>
</evidence>
<name>A0A108E828_9BURK</name>
<dbReference type="Pfam" id="PF10263">
    <property type="entry name" value="SprT-like"/>
    <property type="match status" value="1"/>
</dbReference>
<organism evidence="2 3">
    <name type="scientific">Burkholderia territorii</name>
    <dbReference type="NCBI Taxonomy" id="1503055"/>
    <lineage>
        <taxon>Bacteria</taxon>
        <taxon>Pseudomonadati</taxon>
        <taxon>Pseudomonadota</taxon>
        <taxon>Betaproteobacteria</taxon>
        <taxon>Burkholderiales</taxon>
        <taxon>Burkholderiaceae</taxon>
        <taxon>Burkholderia</taxon>
        <taxon>Burkholderia cepacia complex</taxon>
    </lineage>
</organism>
<accession>A0A108E828</accession>
<dbReference type="Proteomes" id="UP000068016">
    <property type="component" value="Unassembled WGS sequence"/>
</dbReference>
<dbReference type="InterPro" id="IPR006640">
    <property type="entry name" value="SprT-like_domain"/>
</dbReference>
<reference evidence="2 3" key="1">
    <citation type="submission" date="2015-11" db="EMBL/GenBank/DDBJ databases">
        <title>Expanding the genomic diversity of Burkholderia species for the development of highly accurate diagnostics.</title>
        <authorList>
            <person name="Sahl J."/>
            <person name="Keim P."/>
            <person name="Wagner D."/>
        </authorList>
    </citation>
    <scope>NUCLEOTIDE SEQUENCE [LARGE SCALE GENOMIC DNA]</scope>
    <source>
        <strain evidence="2 3">MSMB793WGS</strain>
    </source>
</reference>
<dbReference type="AlphaFoldDB" id="A0A108E828"/>
<dbReference type="GO" id="GO:0006950">
    <property type="term" value="P:response to stress"/>
    <property type="evidence" value="ECO:0007669"/>
    <property type="project" value="UniProtKB-ARBA"/>
</dbReference>
<sequence>MSSVLQALRPNPGPDRAEKDLSVATSRLALKPRQRDALLAWVSAAAGSDGGVNLMDWPGWREVATAVETPTEQIYRDLQYAFDFYNTHLFDNTLPQCIVTLQRRKSTLGYYSRGRFVSKDGATLIDELAMNPEYFATMPLLDILQTVVHEQVHLWQDHFGTPSRACYHNTEWADKMESIGLMPSDTGYPEGKRTGQKMDDYMIAGGRFEQATRQLLKTGFGLSWFDRFPVPVPHTRYSEVIGNRSEAGLAIAAQSDDLVGSESTGPLNTDHALGAGDHTCAAQESAAANSAMDAPAPALADISSARSEDLLALACRKPIQSIMDPQVTKPRGSGGVRCKFVCVACDQSAYGKPTLRILCALCGNPMGVAE</sequence>
<gene>
    <name evidence="2" type="ORF">WT83_27435</name>
</gene>
<dbReference type="RefSeq" id="WP_060348498.1">
    <property type="nucleotide sequence ID" value="NZ_LPLZ01000074.1"/>
</dbReference>
<proteinExistence type="predicted"/>
<protein>
    <recommendedName>
        <fullName evidence="1">SprT-like domain-containing protein</fullName>
    </recommendedName>
</protein>
<feature type="domain" description="SprT-like" evidence="1">
    <location>
        <begin position="81"/>
        <end position="182"/>
    </location>
</feature>
<dbReference type="EMBL" id="LPLZ01000074">
    <property type="protein sequence ID" value="KWN06417.1"/>
    <property type="molecule type" value="Genomic_DNA"/>
</dbReference>